<feature type="domain" description="Methyltransferase" evidence="1">
    <location>
        <begin position="44"/>
        <end position="140"/>
    </location>
</feature>
<organism evidence="2 3">
    <name type="scientific">Paraburkholderia tagetis</name>
    <dbReference type="NCBI Taxonomy" id="2913261"/>
    <lineage>
        <taxon>Bacteria</taxon>
        <taxon>Pseudomonadati</taxon>
        <taxon>Pseudomonadota</taxon>
        <taxon>Betaproteobacteria</taxon>
        <taxon>Burkholderiales</taxon>
        <taxon>Burkholderiaceae</taxon>
        <taxon>Paraburkholderia</taxon>
    </lineage>
</organism>
<dbReference type="InterPro" id="IPR029063">
    <property type="entry name" value="SAM-dependent_MTases_sf"/>
</dbReference>
<comment type="caution">
    <text evidence="2">The sequence shown here is derived from an EMBL/GenBank/DDBJ whole genome shotgun (WGS) entry which is preliminary data.</text>
</comment>
<keyword evidence="2" id="KW-0808">Transferase</keyword>
<evidence type="ECO:0000313" key="2">
    <source>
        <dbReference type="EMBL" id="MCG5076744.1"/>
    </source>
</evidence>
<dbReference type="CDD" id="cd02440">
    <property type="entry name" value="AdoMet_MTases"/>
    <property type="match status" value="1"/>
</dbReference>
<dbReference type="EMBL" id="JAKLJA010000027">
    <property type="protein sequence ID" value="MCG5076744.1"/>
    <property type="molecule type" value="Genomic_DNA"/>
</dbReference>
<gene>
    <name evidence="2" type="ORF">L5014_25910</name>
</gene>
<keyword evidence="3" id="KW-1185">Reference proteome</keyword>
<dbReference type="GO" id="GO:0008168">
    <property type="term" value="F:methyltransferase activity"/>
    <property type="evidence" value="ECO:0007669"/>
    <property type="project" value="UniProtKB-KW"/>
</dbReference>
<reference evidence="2" key="1">
    <citation type="submission" date="2022-01" db="EMBL/GenBank/DDBJ databases">
        <title>Genome sequence and assembly of Parabukholderia sp. RG36.</title>
        <authorList>
            <person name="Chhetri G."/>
        </authorList>
    </citation>
    <scope>NUCLEOTIDE SEQUENCE</scope>
    <source>
        <strain evidence="2">RG36</strain>
    </source>
</reference>
<accession>A0A9X1RX25</accession>
<dbReference type="Proteomes" id="UP001139308">
    <property type="component" value="Unassembled WGS sequence"/>
</dbReference>
<name>A0A9X1RX25_9BURK</name>
<dbReference type="PANTHER" id="PTHR12843:SF5">
    <property type="entry name" value="EEF1A LYSINE METHYLTRANSFERASE 2"/>
    <property type="match status" value="1"/>
</dbReference>
<evidence type="ECO:0000259" key="1">
    <source>
        <dbReference type="Pfam" id="PF13649"/>
    </source>
</evidence>
<sequence length="206" mass="22713">MQSKEHWNRVYTTKASTNVSWFQEHANQSVGLIRQAGVAKDAAIIDVGGGASTLVDDLLSDGYRNLTVLDLSDAALAVARERLANRASEVAWIAGDITQVELPVHAYDVWHDRAVFHFLTGEADREAYVRAVLRALKPGGLVIVATFAEDGPDHCSGLPVMRYNADSLHDEFGAPFTLLRQEREEHHTPAGVTQKFIYCLCRKEPG</sequence>
<dbReference type="Gene3D" id="3.40.50.150">
    <property type="entry name" value="Vaccinia Virus protein VP39"/>
    <property type="match status" value="1"/>
</dbReference>
<keyword evidence="2" id="KW-0489">Methyltransferase</keyword>
<dbReference type="PANTHER" id="PTHR12843">
    <property type="entry name" value="PROTEIN-LYSINE N-METHYLTRANSFERASE METTL10"/>
    <property type="match status" value="1"/>
</dbReference>
<dbReference type="SUPFAM" id="SSF53335">
    <property type="entry name" value="S-adenosyl-L-methionine-dependent methyltransferases"/>
    <property type="match status" value="1"/>
</dbReference>
<dbReference type="AlphaFoldDB" id="A0A9X1RX25"/>
<protein>
    <submittedName>
        <fullName evidence="2">Class I SAM-dependent methyltransferase</fullName>
    </submittedName>
</protein>
<dbReference type="Pfam" id="PF13649">
    <property type="entry name" value="Methyltransf_25"/>
    <property type="match status" value="1"/>
</dbReference>
<evidence type="ECO:0000313" key="3">
    <source>
        <dbReference type="Proteomes" id="UP001139308"/>
    </source>
</evidence>
<dbReference type="InterPro" id="IPR041698">
    <property type="entry name" value="Methyltransf_25"/>
</dbReference>
<proteinExistence type="predicted"/>
<dbReference type="RefSeq" id="WP_238466658.1">
    <property type="nucleotide sequence ID" value="NZ_JAKLJA010000027.1"/>
</dbReference>
<dbReference type="GO" id="GO:0032259">
    <property type="term" value="P:methylation"/>
    <property type="evidence" value="ECO:0007669"/>
    <property type="project" value="UniProtKB-KW"/>
</dbReference>